<organism evidence="3 4">
    <name type="scientific">Streptomyces fragilis</name>
    <dbReference type="NCBI Taxonomy" id="67301"/>
    <lineage>
        <taxon>Bacteria</taxon>
        <taxon>Bacillati</taxon>
        <taxon>Actinomycetota</taxon>
        <taxon>Actinomycetes</taxon>
        <taxon>Kitasatosporales</taxon>
        <taxon>Streptomycetaceae</taxon>
        <taxon>Streptomyces</taxon>
    </lineage>
</organism>
<dbReference type="Proteomes" id="UP001550850">
    <property type="component" value="Unassembled WGS sequence"/>
</dbReference>
<keyword evidence="2" id="KW-1133">Transmembrane helix</keyword>
<feature type="transmembrane region" description="Helical" evidence="2">
    <location>
        <begin position="140"/>
        <end position="159"/>
    </location>
</feature>
<feature type="compositionally biased region" description="Polar residues" evidence="1">
    <location>
        <begin position="12"/>
        <end position="22"/>
    </location>
</feature>
<comment type="caution">
    <text evidence="3">The sequence shown here is derived from an EMBL/GenBank/DDBJ whole genome shotgun (WGS) entry which is preliminary data.</text>
</comment>
<sequence>MTAPLTPPPHPQSSSQDGTAQDGTAHGATVHGASPVSDGSQASERHGEGATAAEPAGGSHRYTPRSALRAYLEGGPGLRTELRQAALVLGSLTAAGLLLGLLWYWLAPRVPLVGDVTDGRWVAFLADIEGEQAVGADGTFTLLAAAFGLVGAVPVFLLARRGGVPVVAGLCLGGLLGSLVAWQVGMSLGPTRDVAAHARQVGEGVRFDAPLELHAISALAAWPVVALLTHLTLTALLVPREDEEPGGDLRDDGDEPAAAVNLRK</sequence>
<keyword evidence="2" id="KW-0472">Membrane</keyword>
<evidence type="ECO:0000256" key="1">
    <source>
        <dbReference type="SAM" id="MobiDB-lite"/>
    </source>
</evidence>
<evidence type="ECO:0000256" key="2">
    <source>
        <dbReference type="SAM" id="Phobius"/>
    </source>
</evidence>
<feature type="transmembrane region" description="Helical" evidence="2">
    <location>
        <begin position="85"/>
        <end position="106"/>
    </location>
</feature>
<feature type="compositionally biased region" description="Low complexity" evidence="1">
    <location>
        <begin position="49"/>
        <end position="58"/>
    </location>
</feature>
<feature type="region of interest" description="Disordered" evidence="1">
    <location>
        <begin position="242"/>
        <end position="264"/>
    </location>
</feature>
<feature type="transmembrane region" description="Helical" evidence="2">
    <location>
        <begin position="166"/>
        <end position="184"/>
    </location>
</feature>
<evidence type="ECO:0000313" key="3">
    <source>
        <dbReference type="EMBL" id="MEU3553088.1"/>
    </source>
</evidence>
<protein>
    <submittedName>
        <fullName evidence="3">AAA family ATPase</fullName>
    </submittedName>
</protein>
<keyword evidence="4" id="KW-1185">Reference proteome</keyword>
<feature type="compositionally biased region" description="Acidic residues" evidence="1">
    <location>
        <begin position="242"/>
        <end position="255"/>
    </location>
</feature>
<name>A0ABV2YBI3_9ACTN</name>
<keyword evidence="2" id="KW-0812">Transmembrane</keyword>
<feature type="region of interest" description="Disordered" evidence="1">
    <location>
        <begin position="1"/>
        <end position="62"/>
    </location>
</feature>
<reference evidence="3 4" key="1">
    <citation type="submission" date="2024-06" db="EMBL/GenBank/DDBJ databases">
        <title>The Natural Products Discovery Center: Release of the First 8490 Sequenced Strains for Exploring Actinobacteria Biosynthetic Diversity.</title>
        <authorList>
            <person name="Kalkreuter E."/>
            <person name="Kautsar S.A."/>
            <person name="Yang D."/>
            <person name="Bader C.D."/>
            <person name="Teijaro C.N."/>
            <person name="Fluegel L."/>
            <person name="Davis C.M."/>
            <person name="Simpson J.R."/>
            <person name="Lauterbach L."/>
            <person name="Steele A.D."/>
            <person name="Gui C."/>
            <person name="Meng S."/>
            <person name="Li G."/>
            <person name="Viehrig K."/>
            <person name="Ye F."/>
            <person name="Su P."/>
            <person name="Kiefer A.F."/>
            <person name="Nichols A."/>
            <person name="Cepeda A.J."/>
            <person name="Yan W."/>
            <person name="Fan B."/>
            <person name="Jiang Y."/>
            <person name="Adhikari A."/>
            <person name="Zheng C.-J."/>
            <person name="Schuster L."/>
            <person name="Cowan T.M."/>
            <person name="Smanski M.J."/>
            <person name="Chevrette M.G."/>
            <person name="De Carvalho L.P.S."/>
            <person name="Shen B."/>
        </authorList>
    </citation>
    <scope>NUCLEOTIDE SEQUENCE [LARGE SCALE GENOMIC DNA]</scope>
    <source>
        <strain evidence="3 4">NPDC038104</strain>
    </source>
</reference>
<evidence type="ECO:0000313" key="4">
    <source>
        <dbReference type="Proteomes" id="UP001550850"/>
    </source>
</evidence>
<gene>
    <name evidence="3" type="ORF">AB0E65_02440</name>
</gene>
<dbReference type="EMBL" id="JBEZUR010000002">
    <property type="protein sequence ID" value="MEU3553088.1"/>
    <property type="molecule type" value="Genomic_DNA"/>
</dbReference>
<accession>A0ABV2YBI3</accession>
<feature type="transmembrane region" description="Helical" evidence="2">
    <location>
        <begin position="215"/>
        <end position="238"/>
    </location>
</feature>
<feature type="compositionally biased region" description="Pro residues" evidence="1">
    <location>
        <begin position="1"/>
        <end position="11"/>
    </location>
</feature>
<dbReference type="RefSeq" id="WP_174721575.1">
    <property type="nucleotide sequence ID" value="NZ_BEVZ01000003.1"/>
</dbReference>
<proteinExistence type="predicted"/>